<sequence>MRIVTSAKLLPAHLTLPTLSPVPFDHAAVRALRPMLGRILGRYGLNIDSSSRLDIADALRDSGARRELHPHPPLHPAGSTAGLMSVPPASRNWGTLNTLWSGQRAVDDNTWWAGLGYDYLTRWQKMYGTLNTATGALAADGMMQEVESGWWQVRDVASYRTIQCTHQHFHSILESAAVGIPELLVNTIGHDTKVSFIAELNRWIMQCRTYNETYVHALTGERLTPLQVHEMSISGQRHLIRTVKRAGPDYDPGTYIPANPATDSMYFSDVAHAGGMSVMGTFQINNFLGVPVAAQRPRSVQLATGDLPNQAPFNNAASFPRALADRVFPHLGVGFIRVQEQAGGGVSFGLGVFNWPGAGPYAFQKRVNGGAWADHALDGDFLARGAGRVDYRARDSLGFYTGWATIDV</sequence>
<name>A0ACC6KPL5_9DEIO</name>
<proteinExistence type="predicted"/>
<dbReference type="EMBL" id="JAVDTP010000028">
    <property type="protein sequence ID" value="MDR6754389.1"/>
    <property type="molecule type" value="Genomic_DNA"/>
</dbReference>
<dbReference type="Proteomes" id="UP001252370">
    <property type="component" value="Unassembled WGS sequence"/>
</dbReference>
<gene>
    <name evidence="1" type="ORF">J2Y01_004925</name>
</gene>
<organism evidence="1 2">
    <name type="scientific">Deinococcus soli</name>
    <name type="common">ex Cha et al. 2016</name>
    <dbReference type="NCBI Taxonomy" id="1309411"/>
    <lineage>
        <taxon>Bacteria</taxon>
        <taxon>Thermotogati</taxon>
        <taxon>Deinococcota</taxon>
        <taxon>Deinococci</taxon>
        <taxon>Deinococcales</taxon>
        <taxon>Deinococcaceae</taxon>
        <taxon>Deinococcus</taxon>
    </lineage>
</organism>
<evidence type="ECO:0000313" key="2">
    <source>
        <dbReference type="Proteomes" id="UP001252370"/>
    </source>
</evidence>
<comment type="caution">
    <text evidence="1">The sequence shown here is derived from an EMBL/GenBank/DDBJ whole genome shotgun (WGS) entry which is preliminary data.</text>
</comment>
<reference evidence="1" key="1">
    <citation type="submission" date="2023-07" db="EMBL/GenBank/DDBJ databases">
        <title>Sorghum-associated microbial communities from plants grown in Nebraska, USA.</title>
        <authorList>
            <person name="Schachtman D."/>
        </authorList>
    </citation>
    <scope>NUCLEOTIDE SEQUENCE</scope>
    <source>
        <strain evidence="1">BE73</strain>
    </source>
</reference>
<keyword evidence="2" id="KW-1185">Reference proteome</keyword>
<protein>
    <submittedName>
        <fullName evidence="1">Uncharacterized protein</fullName>
    </submittedName>
</protein>
<evidence type="ECO:0000313" key="1">
    <source>
        <dbReference type="EMBL" id="MDR6754389.1"/>
    </source>
</evidence>
<accession>A0ACC6KPL5</accession>